<keyword evidence="4" id="KW-1003">Cell membrane</keyword>
<keyword evidence="8" id="KW-0547">Nucleotide-binding</keyword>
<organism evidence="17 18">
    <name type="scientific">Bacillus pseudomycoides</name>
    <dbReference type="NCBI Taxonomy" id="64104"/>
    <lineage>
        <taxon>Bacteria</taxon>
        <taxon>Bacillati</taxon>
        <taxon>Bacillota</taxon>
        <taxon>Bacilli</taxon>
        <taxon>Bacillales</taxon>
        <taxon>Bacillaceae</taxon>
        <taxon>Bacillus</taxon>
        <taxon>Bacillus cereus group</taxon>
    </lineage>
</organism>
<name>A0A1Y3MEP1_9BACI</name>
<comment type="caution">
    <text evidence="17">The sequence shown here is derived from an EMBL/GenBank/DDBJ whole genome shotgun (WGS) entry which is preliminary data.</text>
</comment>
<comment type="subcellular location">
    <subcellularLocation>
        <location evidence="2">Cell membrane</location>
        <topology evidence="2">Multi-pass membrane protein</topology>
    </subcellularLocation>
</comment>
<evidence type="ECO:0000256" key="11">
    <source>
        <dbReference type="ARBA" id="ARBA00022989"/>
    </source>
</evidence>
<dbReference type="PROSITE" id="PS50885">
    <property type="entry name" value="HAMP"/>
    <property type="match status" value="1"/>
</dbReference>
<proteinExistence type="predicted"/>
<dbReference type="EMBL" id="MWPX01000012">
    <property type="protein sequence ID" value="OUM48536.1"/>
    <property type="molecule type" value="Genomic_DNA"/>
</dbReference>
<dbReference type="SMART" id="SM00387">
    <property type="entry name" value="HATPase_c"/>
    <property type="match status" value="1"/>
</dbReference>
<dbReference type="CDD" id="cd00082">
    <property type="entry name" value="HisKA"/>
    <property type="match status" value="1"/>
</dbReference>
<dbReference type="InterPro" id="IPR003660">
    <property type="entry name" value="HAMP_dom"/>
</dbReference>
<comment type="catalytic activity">
    <reaction evidence="1">
        <text>ATP + protein L-histidine = ADP + protein N-phospho-L-histidine.</text>
        <dbReference type="EC" id="2.7.13.3"/>
    </reaction>
</comment>
<dbReference type="SMART" id="SM00304">
    <property type="entry name" value="HAMP"/>
    <property type="match status" value="1"/>
</dbReference>
<evidence type="ECO:0000256" key="4">
    <source>
        <dbReference type="ARBA" id="ARBA00022475"/>
    </source>
</evidence>
<keyword evidence="13 14" id="KW-0472">Membrane</keyword>
<dbReference type="SMART" id="SM00388">
    <property type="entry name" value="HisKA"/>
    <property type="match status" value="1"/>
</dbReference>
<dbReference type="InterPro" id="IPR003661">
    <property type="entry name" value="HisK_dim/P_dom"/>
</dbReference>
<evidence type="ECO:0000256" key="3">
    <source>
        <dbReference type="ARBA" id="ARBA00012438"/>
    </source>
</evidence>
<evidence type="ECO:0000256" key="1">
    <source>
        <dbReference type="ARBA" id="ARBA00000085"/>
    </source>
</evidence>
<feature type="transmembrane region" description="Helical" evidence="14">
    <location>
        <begin position="12"/>
        <end position="37"/>
    </location>
</feature>
<reference evidence="17 18" key="1">
    <citation type="submission" date="2017-02" db="EMBL/GenBank/DDBJ databases">
        <title>Bacillus pseudomycoides isolate FSL K6-0042.</title>
        <authorList>
            <person name="Kovac J."/>
        </authorList>
    </citation>
    <scope>NUCLEOTIDE SEQUENCE [LARGE SCALE GENOMIC DNA]</scope>
    <source>
        <strain evidence="17 18">FSL K6-0042</strain>
    </source>
</reference>
<dbReference type="InterPro" id="IPR005467">
    <property type="entry name" value="His_kinase_dom"/>
</dbReference>
<dbReference type="AlphaFoldDB" id="A0A1Y3MEP1"/>
<dbReference type="InterPro" id="IPR003594">
    <property type="entry name" value="HATPase_dom"/>
</dbReference>
<dbReference type="InterPro" id="IPR036890">
    <property type="entry name" value="HATPase_C_sf"/>
</dbReference>
<evidence type="ECO:0000256" key="13">
    <source>
        <dbReference type="ARBA" id="ARBA00023136"/>
    </source>
</evidence>
<dbReference type="PANTHER" id="PTHR45528:SF1">
    <property type="entry name" value="SENSOR HISTIDINE KINASE CPXA"/>
    <property type="match status" value="1"/>
</dbReference>
<dbReference type="EC" id="2.7.13.3" evidence="3"/>
<dbReference type="Pfam" id="PF02518">
    <property type="entry name" value="HATPase_c"/>
    <property type="match status" value="1"/>
</dbReference>
<feature type="domain" description="Histidine kinase" evidence="15">
    <location>
        <begin position="258"/>
        <end position="478"/>
    </location>
</feature>
<dbReference type="FunFam" id="3.30.565.10:FF:000006">
    <property type="entry name" value="Sensor histidine kinase WalK"/>
    <property type="match status" value="1"/>
</dbReference>
<evidence type="ECO:0000256" key="12">
    <source>
        <dbReference type="ARBA" id="ARBA00023012"/>
    </source>
</evidence>
<evidence type="ECO:0000256" key="10">
    <source>
        <dbReference type="ARBA" id="ARBA00022840"/>
    </source>
</evidence>
<keyword evidence="7 14" id="KW-0812">Transmembrane</keyword>
<evidence type="ECO:0000256" key="2">
    <source>
        <dbReference type="ARBA" id="ARBA00004651"/>
    </source>
</evidence>
<dbReference type="SUPFAM" id="SSF158472">
    <property type="entry name" value="HAMP domain-like"/>
    <property type="match status" value="1"/>
</dbReference>
<feature type="transmembrane region" description="Helical" evidence="14">
    <location>
        <begin position="162"/>
        <end position="185"/>
    </location>
</feature>
<feature type="domain" description="HAMP" evidence="16">
    <location>
        <begin position="191"/>
        <end position="243"/>
    </location>
</feature>
<dbReference type="PRINTS" id="PR00344">
    <property type="entry name" value="BCTRLSENSOR"/>
</dbReference>
<protein>
    <recommendedName>
        <fullName evidence="3">histidine kinase</fullName>
        <ecNumber evidence="3">2.7.13.3</ecNumber>
    </recommendedName>
</protein>
<evidence type="ECO:0000259" key="15">
    <source>
        <dbReference type="PROSITE" id="PS50109"/>
    </source>
</evidence>
<dbReference type="Proteomes" id="UP000195321">
    <property type="component" value="Unassembled WGS sequence"/>
</dbReference>
<keyword evidence="6" id="KW-0808">Transferase</keyword>
<evidence type="ECO:0000256" key="7">
    <source>
        <dbReference type="ARBA" id="ARBA00022692"/>
    </source>
</evidence>
<dbReference type="InterPro" id="IPR036097">
    <property type="entry name" value="HisK_dim/P_sf"/>
</dbReference>
<evidence type="ECO:0000313" key="18">
    <source>
        <dbReference type="Proteomes" id="UP000195321"/>
    </source>
</evidence>
<keyword evidence="10" id="KW-0067">ATP-binding</keyword>
<keyword evidence="5" id="KW-0597">Phosphoprotein</keyword>
<accession>A0A1Y3MEP1</accession>
<evidence type="ECO:0000256" key="14">
    <source>
        <dbReference type="SAM" id="Phobius"/>
    </source>
</evidence>
<dbReference type="Pfam" id="PF00672">
    <property type="entry name" value="HAMP"/>
    <property type="match status" value="1"/>
</dbReference>
<evidence type="ECO:0000256" key="9">
    <source>
        <dbReference type="ARBA" id="ARBA00022777"/>
    </source>
</evidence>
<dbReference type="SUPFAM" id="SSF55874">
    <property type="entry name" value="ATPase domain of HSP90 chaperone/DNA topoisomerase II/histidine kinase"/>
    <property type="match status" value="1"/>
</dbReference>
<keyword evidence="12" id="KW-0902">Two-component regulatory system</keyword>
<dbReference type="Gene3D" id="3.30.565.10">
    <property type="entry name" value="Histidine kinase-like ATPase, C-terminal domain"/>
    <property type="match status" value="1"/>
</dbReference>
<sequence length="478" mass="54991">MLEKLSIKKQLIVGFITIIAGSILLSIATLGAFVYWWQKSGEQLMHPANYYEKKIPMIQEYAGKKGERLLDKEEQQELEKLIPREGITYQVIDVKGNKQYGTYTRRVISQNNPLANNLNISLHVEGIDKNTTYYTPLLNADGELKGALGLNYTLDVSYANGWIALFVIFVLGSPFVYVSLLSYIVSHRIGKRLSRPMKELVDASKRIEARDLDFRLEYRAKNEIGELVMSFENMRAALADSLSRQWELEEERREYVRAISHDLKTPLTIVQGHTEGLQSGLWKNEELLERYLHTIEWNTNRMAKLLGEFNTVNQLESFSFQLLLNEVNLQSFFSKKIEEYEYIAKKKEIEWDVMFENDDAIYSLVFDQERISQVMDNIVMNGVRFTPEEGKILVKVSVQHDGFQFHVYDSGTGFQPGDVQKVFRRFYQEDKSRSSSKEHSGLGLYIAKSIVEKHGGNIFAENSSVCGGAHVWFRIPSA</sequence>
<evidence type="ECO:0000256" key="8">
    <source>
        <dbReference type="ARBA" id="ARBA00022741"/>
    </source>
</evidence>
<evidence type="ECO:0000313" key="17">
    <source>
        <dbReference type="EMBL" id="OUM48536.1"/>
    </source>
</evidence>
<gene>
    <name evidence="17" type="ORF">BW425_12815</name>
</gene>
<dbReference type="SUPFAM" id="SSF47384">
    <property type="entry name" value="Homodimeric domain of signal transducing histidine kinase"/>
    <property type="match status" value="1"/>
</dbReference>
<dbReference type="PANTHER" id="PTHR45528">
    <property type="entry name" value="SENSOR HISTIDINE KINASE CPXA"/>
    <property type="match status" value="1"/>
</dbReference>
<dbReference type="GO" id="GO:0005886">
    <property type="term" value="C:plasma membrane"/>
    <property type="evidence" value="ECO:0007669"/>
    <property type="project" value="UniProtKB-SubCell"/>
</dbReference>
<evidence type="ECO:0000256" key="6">
    <source>
        <dbReference type="ARBA" id="ARBA00022679"/>
    </source>
</evidence>
<evidence type="ECO:0000259" key="16">
    <source>
        <dbReference type="PROSITE" id="PS50885"/>
    </source>
</evidence>
<dbReference type="Pfam" id="PF00512">
    <property type="entry name" value="HisKA"/>
    <property type="match status" value="1"/>
</dbReference>
<dbReference type="GO" id="GO:0005524">
    <property type="term" value="F:ATP binding"/>
    <property type="evidence" value="ECO:0007669"/>
    <property type="project" value="UniProtKB-KW"/>
</dbReference>
<evidence type="ECO:0000256" key="5">
    <source>
        <dbReference type="ARBA" id="ARBA00022553"/>
    </source>
</evidence>
<keyword evidence="11 14" id="KW-1133">Transmembrane helix</keyword>
<dbReference type="RefSeq" id="WP_088094073.1">
    <property type="nucleotide sequence ID" value="NZ_JBALMA010000037.1"/>
</dbReference>
<dbReference type="CDD" id="cd06225">
    <property type="entry name" value="HAMP"/>
    <property type="match status" value="1"/>
</dbReference>
<dbReference type="InterPro" id="IPR004358">
    <property type="entry name" value="Sig_transdc_His_kin-like_C"/>
</dbReference>
<dbReference type="InterPro" id="IPR050398">
    <property type="entry name" value="HssS/ArlS-like"/>
</dbReference>
<keyword evidence="9 17" id="KW-0418">Kinase</keyword>
<dbReference type="Gene3D" id="1.10.287.130">
    <property type="match status" value="1"/>
</dbReference>
<dbReference type="PROSITE" id="PS50109">
    <property type="entry name" value="HIS_KIN"/>
    <property type="match status" value="1"/>
</dbReference>
<dbReference type="GO" id="GO:0000155">
    <property type="term" value="F:phosphorelay sensor kinase activity"/>
    <property type="evidence" value="ECO:0007669"/>
    <property type="project" value="InterPro"/>
</dbReference>
<dbReference type="Gene3D" id="6.10.340.10">
    <property type="match status" value="1"/>
</dbReference>